<keyword evidence="1" id="KW-0472">Membrane</keyword>
<dbReference type="Proteomes" id="UP001499852">
    <property type="component" value="Unassembled WGS sequence"/>
</dbReference>
<name>A0ABP9P035_9BACT</name>
<organism evidence="2 3">
    <name type="scientific">Prosthecobacter algae</name>
    <dbReference type="NCBI Taxonomy" id="1144682"/>
    <lineage>
        <taxon>Bacteria</taxon>
        <taxon>Pseudomonadati</taxon>
        <taxon>Verrucomicrobiota</taxon>
        <taxon>Verrucomicrobiia</taxon>
        <taxon>Verrucomicrobiales</taxon>
        <taxon>Verrucomicrobiaceae</taxon>
        <taxon>Prosthecobacter</taxon>
    </lineage>
</organism>
<accession>A0ABP9P035</accession>
<keyword evidence="3" id="KW-1185">Reference proteome</keyword>
<sequence>MKFAFPAGSTALLLFFMALVTLIKGCSHQREALSHIRFKDPSDTDANIRQIEAYSEVMSQGNLWFGAATFLLFLGFGCLLMSRIMRRRARLLQASNAISQASPNPRPVRRRRRR</sequence>
<feature type="transmembrane region" description="Helical" evidence="1">
    <location>
        <begin position="63"/>
        <end position="82"/>
    </location>
</feature>
<dbReference type="RefSeq" id="WP_345735774.1">
    <property type="nucleotide sequence ID" value="NZ_BAABIA010000003.1"/>
</dbReference>
<dbReference type="EMBL" id="BAABIA010000003">
    <property type="protein sequence ID" value="GAA5137781.1"/>
    <property type="molecule type" value="Genomic_DNA"/>
</dbReference>
<comment type="caution">
    <text evidence="2">The sequence shown here is derived from an EMBL/GenBank/DDBJ whole genome shotgun (WGS) entry which is preliminary data.</text>
</comment>
<proteinExistence type="predicted"/>
<evidence type="ECO:0000313" key="3">
    <source>
        <dbReference type="Proteomes" id="UP001499852"/>
    </source>
</evidence>
<reference evidence="3" key="1">
    <citation type="journal article" date="2019" name="Int. J. Syst. Evol. Microbiol.">
        <title>The Global Catalogue of Microorganisms (GCM) 10K type strain sequencing project: providing services to taxonomists for standard genome sequencing and annotation.</title>
        <authorList>
            <consortium name="The Broad Institute Genomics Platform"/>
            <consortium name="The Broad Institute Genome Sequencing Center for Infectious Disease"/>
            <person name="Wu L."/>
            <person name="Ma J."/>
        </authorList>
    </citation>
    <scope>NUCLEOTIDE SEQUENCE [LARGE SCALE GENOMIC DNA]</scope>
    <source>
        <strain evidence="3">JCM 18053</strain>
    </source>
</reference>
<keyword evidence="1" id="KW-1133">Transmembrane helix</keyword>
<keyword evidence="1" id="KW-0812">Transmembrane</keyword>
<gene>
    <name evidence="2" type="ORF">GCM10023213_15200</name>
</gene>
<evidence type="ECO:0000256" key="1">
    <source>
        <dbReference type="SAM" id="Phobius"/>
    </source>
</evidence>
<protein>
    <submittedName>
        <fullName evidence="2">Uncharacterized protein</fullName>
    </submittedName>
</protein>
<evidence type="ECO:0000313" key="2">
    <source>
        <dbReference type="EMBL" id="GAA5137781.1"/>
    </source>
</evidence>